<evidence type="ECO:0000313" key="1">
    <source>
        <dbReference type="EMBL" id="SYZ78546.1"/>
    </source>
</evidence>
<organism evidence="1 2">
    <name type="scientific">Trichococcus shcherbakoviae</name>
    <dbReference type="NCBI Taxonomy" id="2094020"/>
    <lineage>
        <taxon>Bacteria</taxon>
        <taxon>Bacillati</taxon>
        <taxon>Bacillota</taxon>
        <taxon>Bacilli</taxon>
        <taxon>Lactobacillales</taxon>
        <taxon>Carnobacteriaceae</taxon>
        <taxon>Trichococcus</taxon>
    </lineage>
</organism>
<accession>A0A383TF23</accession>
<reference evidence="2" key="1">
    <citation type="submission" date="2018-05" db="EMBL/GenBank/DDBJ databases">
        <authorList>
            <person name="Strepis N."/>
        </authorList>
    </citation>
    <scope>NUCLEOTIDE SEQUENCE [LARGE SCALE GENOMIC DNA]</scope>
</reference>
<evidence type="ECO:0000313" key="2">
    <source>
        <dbReference type="Proteomes" id="UP000262072"/>
    </source>
</evidence>
<name>A0A383TF23_9LACT</name>
<protein>
    <recommendedName>
        <fullName evidence="3">Thioesterase domain-containing protein</fullName>
    </recommendedName>
</protein>
<dbReference type="CDD" id="cd03440">
    <property type="entry name" value="hot_dog"/>
    <property type="match status" value="1"/>
</dbReference>
<evidence type="ECO:0008006" key="3">
    <source>
        <dbReference type="Google" id="ProtNLM"/>
    </source>
</evidence>
<dbReference type="EMBL" id="UNRR01000018">
    <property type="protein sequence ID" value="SYZ78546.1"/>
    <property type="molecule type" value="Genomic_DNA"/>
</dbReference>
<dbReference type="InterPro" id="IPR029069">
    <property type="entry name" value="HotDog_dom_sf"/>
</dbReference>
<dbReference type="SUPFAM" id="SSF54637">
    <property type="entry name" value="Thioesterase/thiol ester dehydrase-isomerase"/>
    <property type="match status" value="1"/>
</dbReference>
<dbReference type="Gene3D" id="3.10.129.10">
    <property type="entry name" value="Hotdog Thioesterase"/>
    <property type="match status" value="1"/>
</dbReference>
<proteinExistence type="predicted"/>
<dbReference type="AlphaFoldDB" id="A0A383TF23"/>
<gene>
    <name evidence="1" type="ORF">TART1_1330</name>
</gene>
<sequence length="138" mass="15565">MKAMQLAQRQPQVGNTIEDQVVENLSLTNAEEGDSLPAYRFRITPQMTNSLGTVSFGVLSEVLASTTKKILYTLQKRNAVIEQMDIYQLKMIQIDSVIEIRSKILELGRRSSKLDVEVYLENSLVSKAIVICQLMEKS</sequence>
<dbReference type="Proteomes" id="UP000262072">
    <property type="component" value="Unassembled WGS sequence"/>
</dbReference>